<evidence type="ECO:0000313" key="1">
    <source>
        <dbReference type="EMBL" id="SHH39837.1"/>
    </source>
</evidence>
<gene>
    <name evidence="1" type="ORF">SAMN05444388_11061</name>
</gene>
<dbReference type="Proteomes" id="UP000184112">
    <property type="component" value="Unassembled WGS sequence"/>
</dbReference>
<organism evidence="1 2">
    <name type="scientific">Flavobacterium johnsoniae</name>
    <name type="common">Cytophaga johnsonae</name>
    <dbReference type="NCBI Taxonomy" id="986"/>
    <lineage>
        <taxon>Bacteria</taxon>
        <taxon>Pseudomonadati</taxon>
        <taxon>Bacteroidota</taxon>
        <taxon>Flavobacteriia</taxon>
        <taxon>Flavobacteriales</taxon>
        <taxon>Flavobacteriaceae</taxon>
        <taxon>Flavobacterium</taxon>
    </lineage>
</organism>
<protein>
    <recommendedName>
        <fullName evidence="3">Type II toxin-antitoxin system RelE/ParE family toxin</fullName>
    </recommendedName>
</protein>
<dbReference type="EMBL" id="FQWH01000010">
    <property type="protein sequence ID" value="SHH39837.1"/>
    <property type="molecule type" value="Genomic_DNA"/>
</dbReference>
<name>A0A1M5SMT6_FLAJO</name>
<dbReference type="InterPro" id="IPR035093">
    <property type="entry name" value="RelE/ParE_toxin_dom_sf"/>
</dbReference>
<accession>A0A1M5SMT6</accession>
<reference evidence="1 2" key="1">
    <citation type="submission" date="2016-11" db="EMBL/GenBank/DDBJ databases">
        <authorList>
            <person name="Jaros S."/>
            <person name="Januszkiewicz K."/>
            <person name="Wedrychowicz H."/>
        </authorList>
    </citation>
    <scope>NUCLEOTIDE SEQUENCE [LARGE SCALE GENOMIC DNA]</scope>
    <source>
        <strain evidence="1 2">DSM 6792</strain>
    </source>
</reference>
<evidence type="ECO:0008006" key="3">
    <source>
        <dbReference type="Google" id="ProtNLM"/>
    </source>
</evidence>
<sequence length="95" mass="11402">MNVELTKTAEKTFFQIISNYSDSKSIKFSNQTLITIQMIVQNNYIGSRYKKTCFRKFLISNQVYLFYTIEKEIIYIALFWDNKRNPTELDFILSF</sequence>
<evidence type="ECO:0000313" key="2">
    <source>
        <dbReference type="Proteomes" id="UP000184112"/>
    </source>
</evidence>
<dbReference type="Gene3D" id="3.30.2310.20">
    <property type="entry name" value="RelE-like"/>
    <property type="match status" value="1"/>
</dbReference>
<proteinExistence type="predicted"/>
<dbReference type="AlphaFoldDB" id="A0A1M5SMT6"/>